<keyword evidence="9" id="KW-1185">Reference proteome</keyword>
<dbReference type="PANTHER" id="PTHR12547:SF184">
    <property type="entry name" value="CCCH-TYPE ZN-FINGER PROTEIN"/>
    <property type="match status" value="1"/>
</dbReference>
<dbReference type="GO" id="GO:0003729">
    <property type="term" value="F:mRNA binding"/>
    <property type="evidence" value="ECO:0007669"/>
    <property type="project" value="InterPro"/>
</dbReference>
<feature type="domain" description="C3H1-type" evidence="7">
    <location>
        <begin position="33"/>
        <end position="60"/>
    </location>
</feature>
<organism evidence="8 9">
    <name type="scientific">Heracleum sosnowskyi</name>
    <dbReference type="NCBI Taxonomy" id="360622"/>
    <lineage>
        <taxon>Eukaryota</taxon>
        <taxon>Viridiplantae</taxon>
        <taxon>Streptophyta</taxon>
        <taxon>Embryophyta</taxon>
        <taxon>Tracheophyta</taxon>
        <taxon>Spermatophyta</taxon>
        <taxon>Magnoliopsida</taxon>
        <taxon>eudicotyledons</taxon>
        <taxon>Gunneridae</taxon>
        <taxon>Pentapetalae</taxon>
        <taxon>asterids</taxon>
        <taxon>campanulids</taxon>
        <taxon>Apiales</taxon>
        <taxon>Apiaceae</taxon>
        <taxon>Apioideae</taxon>
        <taxon>apioid superclade</taxon>
        <taxon>Tordylieae</taxon>
        <taxon>Tordyliinae</taxon>
        <taxon>Heracleum</taxon>
    </lineage>
</organism>
<dbReference type="EMBL" id="JAUIZM010000010">
    <property type="protein sequence ID" value="KAK1362464.1"/>
    <property type="molecule type" value="Genomic_DNA"/>
</dbReference>
<dbReference type="PANTHER" id="PTHR12547">
    <property type="entry name" value="CCCH ZINC FINGER/TIS11-RELATED"/>
    <property type="match status" value="1"/>
</dbReference>
<evidence type="ECO:0000313" key="9">
    <source>
        <dbReference type="Proteomes" id="UP001237642"/>
    </source>
</evidence>
<proteinExistence type="predicted"/>
<evidence type="ECO:0000256" key="4">
    <source>
        <dbReference type="ARBA" id="ARBA00022833"/>
    </source>
</evidence>
<dbReference type="AlphaFoldDB" id="A0AAD8M7C4"/>
<evidence type="ECO:0000313" key="8">
    <source>
        <dbReference type="EMBL" id="KAK1362464.1"/>
    </source>
</evidence>
<dbReference type="InterPro" id="IPR036855">
    <property type="entry name" value="Znf_CCCH_sf"/>
</dbReference>
<dbReference type="PROSITE" id="PS50103">
    <property type="entry name" value="ZF_C3H1"/>
    <property type="match status" value="2"/>
</dbReference>
<accession>A0AAD8M7C4</accession>
<evidence type="ECO:0000256" key="6">
    <source>
        <dbReference type="SAM" id="MobiDB-lite"/>
    </source>
</evidence>
<dbReference type="Pfam" id="PF00642">
    <property type="entry name" value="zf-CCCH"/>
    <property type="match status" value="1"/>
</dbReference>
<name>A0AAD8M7C4_9APIA</name>
<dbReference type="Gene3D" id="4.10.1000.10">
    <property type="entry name" value="Zinc finger, CCCH-type"/>
    <property type="match status" value="1"/>
</dbReference>
<evidence type="ECO:0000256" key="2">
    <source>
        <dbReference type="ARBA" id="ARBA00022737"/>
    </source>
</evidence>
<feature type="zinc finger region" description="C3H1-type" evidence="5">
    <location>
        <begin position="33"/>
        <end position="60"/>
    </location>
</feature>
<keyword evidence="4 5" id="KW-0862">Zinc</keyword>
<dbReference type="SUPFAM" id="SSF90229">
    <property type="entry name" value="CCCH zinc finger"/>
    <property type="match status" value="1"/>
</dbReference>
<evidence type="ECO:0000256" key="1">
    <source>
        <dbReference type="ARBA" id="ARBA00022723"/>
    </source>
</evidence>
<reference evidence="8" key="1">
    <citation type="submission" date="2023-02" db="EMBL/GenBank/DDBJ databases">
        <title>Genome of toxic invasive species Heracleum sosnowskyi carries increased number of genes despite the absence of recent whole-genome duplications.</title>
        <authorList>
            <person name="Schelkunov M."/>
            <person name="Shtratnikova V."/>
            <person name="Makarenko M."/>
            <person name="Klepikova A."/>
            <person name="Omelchenko D."/>
            <person name="Novikova G."/>
            <person name="Obukhova E."/>
            <person name="Bogdanov V."/>
            <person name="Penin A."/>
            <person name="Logacheva M."/>
        </authorList>
    </citation>
    <scope>NUCLEOTIDE SEQUENCE</scope>
    <source>
        <strain evidence="8">Hsosn_3</strain>
        <tissue evidence="8">Leaf</tissue>
    </source>
</reference>
<feature type="zinc finger region" description="C3H1-type" evidence="5">
    <location>
        <begin position="151"/>
        <end position="178"/>
    </location>
</feature>
<feature type="domain" description="C3H1-type" evidence="7">
    <location>
        <begin position="151"/>
        <end position="178"/>
    </location>
</feature>
<evidence type="ECO:0000256" key="3">
    <source>
        <dbReference type="ARBA" id="ARBA00022771"/>
    </source>
</evidence>
<keyword evidence="2" id="KW-0677">Repeat</keyword>
<dbReference type="SMART" id="SM00356">
    <property type="entry name" value="ZnF_C3H1"/>
    <property type="match status" value="2"/>
</dbReference>
<keyword evidence="3 5" id="KW-0863">Zinc-finger</keyword>
<gene>
    <name evidence="8" type="ORF">POM88_046938</name>
</gene>
<protein>
    <recommendedName>
        <fullName evidence="7">C3H1-type domain-containing protein</fullName>
    </recommendedName>
</protein>
<dbReference type="InterPro" id="IPR045877">
    <property type="entry name" value="ZFP36-like"/>
</dbReference>
<sequence length="196" mass="21942">MMSGSSSRKSGRSDDYYDENTPNKKPKQENEEPRLSVPVKYFSMTECPFGEGCPFLHVIPSGLDDDAITINFTFNESFVRNYGEKDISTFMLISSLSMTNFSIKDHESESSSKNVEFRGPNHKSIGVAREFLWQLSRGTSDELVEICPGPEFKTQLCARFSQGFCPDGACCHFAHGDQELRKSSQVFKATPIPPSP</sequence>
<evidence type="ECO:0000256" key="5">
    <source>
        <dbReference type="PROSITE-ProRule" id="PRU00723"/>
    </source>
</evidence>
<evidence type="ECO:0000259" key="7">
    <source>
        <dbReference type="PROSITE" id="PS50103"/>
    </source>
</evidence>
<comment type="caution">
    <text evidence="8">The sequence shown here is derived from an EMBL/GenBank/DDBJ whole genome shotgun (WGS) entry which is preliminary data.</text>
</comment>
<keyword evidence="1 5" id="KW-0479">Metal-binding</keyword>
<dbReference type="GO" id="GO:0008270">
    <property type="term" value="F:zinc ion binding"/>
    <property type="evidence" value="ECO:0007669"/>
    <property type="project" value="UniProtKB-KW"/>
</dbReference>
<reference evidence="8" key="2">
    <citation type="submission" date="2023-05" db="EMBL/GenBank/DDBJ databases">
        <authorList>
            <person name="Schelkunov M.I."/>
        </authorList>
    </citation>
    <scope>NUCLEOTIDE SEQUENCE</scope>
    <source>
        <strain evidence="8">Hsosn_3</strain>
        <tissue evidence="8">Leaf</tissue>
    </source>
</reference>
<feature type="region of interest" description="Disordered" evidence="6">
    <location>
        <begin position="1"/>
        <end position="34"/>
    </location>
</feature>
<dbReference type="InterPro" id="IPR000571">
    <property type="entry name" value="Znf_CCCH"/>
</dbReference>
<dbReference type="Proteomes" id="UP001237642">
    <property type="component" value="Unassembled WGS sequence"/>
</dbReference>